<dbReference type="InterPro" id="IPR029751">
    <property type="entry name" value="Ribosomal_L25_dom"/>
</dbReference>
<keyword evidence="2 5" id="KW-0694">RNA-binding</keyword>
<feature type="domain" description="Large ribosomal subunit protein bL25 beta" evidence="7">
    <location>
        <begin position="97"/>
        <end position="181"/>
    </location>
</feature>
<keyword evidence="4 5" id="KW-0687">Ribonucleoprotein</keyword>
<evidence type="ECO:0000256" key="5">
    <source>
        <dbReference type="HAMAP-Rule" id="MF_01334"/>
    </source>
</evidence>
<dbReference type="EMBL" id="MHUW01000019">
    <property type="protein sequence ID" value="OHA83261.1"/>
    <property type="molecule type" value="Genomic_DNA"/>
</dbReference>
<dbReference type="AlphaFoldDB" id="A0A1G2SFN4"/>
<dbReference type="CDD" id="cd00495">
    <property type="entry name" value="Ribosomal_L25_TL5_CTC"/>
    <property type="match status" value="1"/>
</dbReference>
<comment type="function">
    <text evidence="5">This is one of the proteins that binds to the 5S RNA in the ribosome where it forms part of the central protuberance.</text>
</comment>
<dbReference type="InterPro" id="IPR037121">
    <property type="entry name" value="Ribosomal_bL25_C"/>
</dbReference>
<evidence type="ECO:0000256" key="4">
    <source>
        <dbReference type="ARBA" id="ARBA00023274"/>
    </source>
</evidence>
<feature type="domain" description="Large ribosomal subunit protein bL25 L25" evidence="6">
    <location>
        <begin position="5"/>
        <end position="89"/>
    </location>
</feature>
<evidence type="ECO:0000313" key="9">
    <source>
        <dbReference type="Proteomes" id="UP000177987"/>
    </source>
</evidence>
<dbReference type="GO" id="GO:0006412">
    <property type="term" value="P:translation"/>
    <property type="evidence" value="ECO:0007669"/>
    <property type="project" value="UniProtKB-UniRule"/>
</dbReference>
<reference evidence="8 9" key="1">
    <citation type="journal article" date="2016" name="Nat. Commun.">
        <title>Thousands of microbial genomes shed light on interconnected biogeochemical processes in an aquifer system.</title>
        <authorList>
            <person name="Anantharaman K."/>
            <person name="Brown C.T."/>
            <person name="Hug L.A."/>
            <person name="Sharon I."/>
            <person name="Castelle C.J."/>
            <person name="Probst A.J."/>
            <person name="Thomas B.C."/>
            <person name="Singh A."/>
            <person name="Wilkins M.J."/>
            <person name="Karaoz U."/>
            <person name="Brodie E.L."/>
            <person name="Williams K.H."/>
            <person name="Hubbard S.S."/>
            <person name="Banfield J.F."/>
        </authorList>
    </citation>
    <scope>NUCLEOTIDE SEQUENCE [LARGE SCALE GENOMIC DNA]</scope>
</reference>
<evidence type="ECO:0000256" key="1">
    <source>
        <dbReference type="ARBA" id="ARBA00022730"/>
    </source>
</evidence>
<dbReference type="Gene3D" id="2.40.240.10">
    <property type="entry name" value="Ribosomal Protein L25, Chain P"/>
    <property type="match status" value="1"/>
</dbReference>
<dbReference type="PANTHER" id="PTHR33284:SF1">
    <property type="entry name" value="RIBOSOMAL PROTEIN L25_GLN-TRNA SYNTHETASE, ANTI-CODON-BINDING DOMAIN-CONTAINING PROTEIN"/>
    <property type="match status" value="1"/>
</dbReference>
<evidence type="ECO:0000259" key="6">
    <source>
        <dbReference type="Pfam" id="PF01386"/>
    </source>
</evidence>
<evidence type="ECO:0000256" key="3">
    <source>
        <dbReference type="ARBA" id="ARBA00022980"/>
    </source>
</evidence>
<proteinExistence type="inferred from homology"/>
<dbReference type="Pfam" id="PF14693">
    <property type="entry name" value="Ribosomal_TL5_C"/>
    <property type="match status" value="1"/>
</dbReference>
<dbReference type="InterPro" id="IPR020057">
    <property type="entry name" value="Ribosomal_bL25_b-dom"/>
</dbReference>
<dbReference type="NCBIfam" id="TIGR00731">
    <property type="entry name" value="bL25_bact_ctc"/>
    <property type="match status" value="1"/>
</dbReference>
<keyword evidence="3 5" id="KW-0689">Ribosomal protein</keyword>
<dbReference type="GO" id="GO:0008097">
    <property type="term" value="F:5S rRNA binding"/>
    <property type="evidence" value="ECO:0007669"/>
    <property type="project" value="InterPro"/>
</dbReference>
<dbReference type="Gene3D" id="2.170.120.20">
    <property type="entry name" value="Ribosomal protein L25, beta domain"/>
    <property type="match status" value="1"/>
</dbReference>
<accession>A0A1G2SFN4</accession>
<keyword evidence="1 5" id="KW-0699">rRNA-binding</keyword>
<evidence type="ECO:0000259" key="7">
    <source>
        <dbReference type="Pfam" id="PF14693"/>
    </source>
</evidence>
<sequence>MTITLKGEIREGKAKLAEVRAQGFIPAVYYGHKQEATPCVFPLNEFKKVWKAAGESTVVVLEMPKGKVNALITEVQIDPVKGEPIHADFYVIEKGHEVTVHVPVEFIGVAPAVKDLGATLVKALHEIEVKALPENLPHGVTVDVSALATLDGQIAAGDIVLPKGVTLVTHANEVVAAIAVAKEEAETPVVMDLASIEVEKKGKKEEEEAAE</sequence>
<protein>
    <recommendedName>
        <fullName evidence="5">Large ribosomal subunit protein bL25</fullName>
    </recommendedName>
    <alternativeName>
        <fullName evidence="5">General stress protein CTC</fullName>
    </alternativeName>
</protein>
<comment type="subunit">
    <text evidence="5">Part of the 50S ribosomal subunit; part of the 5S rRNA/L5/L18/L25 subcomplex. Contacts the 5S rRNA. Binds to the 5S rRNA independently of L5 and L18.</text>
</comment>
<dbReference type="InterPro" id="IPR011035">
    <property type="entry name" value="Ribosomal_bL25/Gln-tRNA_synth"/>
</dbReference>
<dbReference type="GO" id="GO:0022625">
    <property type="term" value="C:cytosolic large ribosomal subunit"/>
    <property type="evidence" value="ECO:0007669"/>
    <property type="project" value="TreeGrafter"/>
</dbReference>
<comment type="caution">
    <text evidence="8">The sequence shown here is derived from an EMBL/GenBank/DDBJ whole genome shotgun (WGS) entry which is preliminary data.</text>
</comment>
<dbReference type="InterPro" id="IPR020930">
    <property type="entry name" value="Ribosomal_uL5_bac-type"/>
</dbReference>
<evidence type="ECO:0000313" key="8">
    <source>
        <dbReference type="EMBL" id="OHA83261.1"/>
    </source>
</evidence>
<dbReference type="Pfam" id="PF01386">
    <property type="entry name" value="Ribosomal_L25p"/>
    <property type="match status" value="1"/>
</dbReference>
<comment type="similarity">
    <text evidence="5">Belongs to the bacterial ribosomal protein bL25 family. CTC subfamily.</text>
</comment>
<dbReference type="STRING" id="1802727.A2937_03875"/>
<dbReference type="HAMAP" id="MF_01334">
    <property type="entry name" value="Ribosomal_bL25_CTC"/>
    <property type="match status" value="1"/>
</dbReference>
<organism evidence="8 9">
    <name type="scientific">Candidatus Yonathbacteria bacterium RIFCSPLOWO2_01_FULL_47_33b</name>
    <dbReference type="NCBI Taxonomy" id="1802727"/>
    <lineage>
        <taxon>Bacteria</taxon>
        <taxon>Candidatus Yonathiibacteriota</taxon>
    </lineage>
</organism>
<dbReference type="Proteomes" id="UP000177987">
    <property type="component" value="Unassembled WGS sequence"/>
</dbReference>
<evidence type="ECO:0000256" key="2">
    <source>
        <dbReference type="ARBA" id="ARBA00022884"/>
    </source>
</evidence>
<dbReference type="GO" id="GO:0003735">
    <property type="term" value="F:structural constituent of ribosome"/>
    <property type="evidence" value="ECO:0007669"/>
    <property type="project" value="InterPro"/>
</dbReference>
<dbReference type="SUPFAM" id="SSF50715">
    <property type="entry name" value="Ribosomal protein L25-like"/>
    <property type="match status" value="1"/>
</dbReference>
<name>A0A1G2SFN4_9BACT</name>
<gene>
    <name evidence="5" type="primary">rplY</name>
    <name evidence="5" type="synonym">ctc</name>
    <name evidence="8" type="ORF">A2937_03875</name>
</gene>
<dbReference type="PANTHER" id="PTHR33284">
    <property type="entry name" value="RIBOSOMAL PROTEIN L25/GLN-TRNA SYNTHETASE, ANTI-CODON-BINDING DOMAIN-CONTAINING PROTEIN"/>
    <property type="match status" value="1"/>
</dbReference>
<dbReference type="InterPro" id="IPR001021">
    <property type="entry name" value="Ribosomal_bL25_long"/>
</dbReference>
<dbReference type="InterPro" id="IPR020056">
    <property type="entry name" value="Rbsml_bL25/Gln-tRNA_synth_N"/>
</dbReference>